<gene>
    <name evidence="8" type="ORF">Raf01_35740</name>
</gene>
<keyword evidence="5" id="KW-0804">Transcription</keyword>
<evidence type="ECO:0000259" key="7">
    <source>
        <dbReference type="Pfam" id="PF08281"/>
    </source>
</evidence>
<dbReference type="EMBL" id="BONZ01000034">
    <property type="protein sequence ID" value="GIH15402.1"/>
    <property type="molecule type" value="Genomic_DNA"/>
</dbReference>
<dbReference type="AlphaFoldDB" id="A0A8J3VQU2"/>
<dbReference type="InterPro" id="IPR013324">
    <property type="entry name" value="RNA_pol_sigma_r3/r4-like"/>
</dbReference>
<dbReference type="RefSeq" id="WP_239133695.1">
    <property type="nucleotide sequence ID" value="NZ_BONZ01000034.1"/>
</dbReference>
<dbReference type="InterPro" id="IPR014325">
    <property type="entry name" value="RNA_pol_sigma-E_actinobac"/>
</dbReference>
<name>A0A8J3VQU2_9ACTN</name>
<proteinExistence type="inferred from homology"/>
<evidence type="ECO:0000256" key="4">
    <source>
        <dbReference type="ARBA" id="ARBA00023125"/>
    </source>
</evidence>
<dbReference type="SUPFAM" id="SSF88659">
    <property type="entry name" value="Sigma3 and sigma4 domains of RNA polymerase sigma factors"/>
    <property type="match status" value="1"/>
</dbReference>
<evidence type="ECO:0000256" key="1">
    <source>
        <dbReference type="ARBA" id="ARBA00010641"/>
    </source>
</evidence>
<evidence type="ECO:0000313" key="8">
    <source>
        <dbReference type="EMBL" id="GIH15402.1"/>
    </source>
</evidence>
<dbReference type="InterPro" id="IPR013325">
    <property type="entry name" value="RNA_pol_sigma_r2"/>
</dbReference>
<accession>A0A8J3VQU2</accession>
<sequence>MARSQQNDDDYVEYVTARRMALHRMAFALCGDGHRADDLVQQTMTTLYLKWHKLRDVTHLDRYVHSMLLRNYLHERRTGWLSRVWLVGNPPEREAAGGDDVELRDELRIALSRVPPRQRAVLVLRFTCDLPVAEVAEILNISEGTVKSQTAHGLAALRRLLGAPPALSAARPGASVHGATRRGN</sequence>
<dbReference type="InterPro" id="IPR036388">
    <property type="entry name" value="WH-like_DNA-bd_sf"/>
</dbReference>
<dbReference type="NCBIfam" id="TIGR02983">
    <property type="entry name" value="SigE-fam_strep"/>
    <property type="match status" value="1"/>
</dbReference>
<keyword evidence="4" id="KW-0238">DNA-binding</keyword>
<dbReference type="SUPFAM" id="SSF88946">
    <property type="entry name" value="Sigma2 domain of RNA polymerase sigma factors"/>
    <property type="match status" value="1"/>
</dbReference>
<evidence type="ECO:0000256" key="2">
    <source>
        <dbReference type="ARBA" id="ARBA00023015"/>
    </source>
</evidence>
<keyword evidence="2" id="KW-0805">Transcription regulation</keyword>
<evidence type="ECO:0000259" key="6">
    <source>
        <dbReference type="Pfam" id="PF04542"/>
    </source>
</evidence>
<dbReference type="InterPro" id="IPR039425">
    <property type="entry name" value="RNA_pol_sigma-70-like"/>
</dbReference>
<dbReference type="NCBIfam" id="TIGR02937">
    <property type="entry name" value="sigma70-ECF"/>
    <property type="match status" value="1"/>
</dbReference>
<feature type="domain" description="RNA polymerase sigma factor 70 region 4 type 2" evidence="7">
    <location>
        <begin position="106"/>
        <end position="157"/>
    </location>
</feature>
<comment type="similarity">
    <text evidence="1">Belongs to the sigma-70 factor family. ECF subfamily.</text>
</comment>
<dbReference type="GO" id="GO:0003677">
    <property type="term" value="F:DNA binding"/>
    <property type="evidence" value="ECO:0007669"/>
    <property type="project" value="UniProtKB-KW"/>
</dbReference>
<dbReference type="InterPro" id="IPR007627">
    <property type="entry name" value="RNA_pol_sigma70_r2"/>
</dbReference>
<dbReference type="GO" id="GO:0016987">
    <property type="term" value="F:sigma factor activity"/>
    <property type="evidence" value="ECO:0007669"/>
    <property type="project" value="UniProtKB-KW"/>
</dbReference>
<keyword evidence="9" id="KW-1185">Reference proteome</keyword>
<organism evidence="8 9">
    <name type="scientific">Rugosimonospora africana</name>
    <dbReference type="NCBI Taxonomy" id="556532"/>
    <lineage>
        <taxon>Bacteria</taxon>
        <taxon>Bacillati</taxon>
        <taxon>Actinomycetota</taxon>
        <taxon>Actinomycetes</taxon>
        <taxon>Micromonosporales</taxon>
        <taxon>Micromonosporaceae</taxon>
        <taxon>Rugosimonospora</taxon>
    </lineage>
</organism>
<dbReference type="Proteomes" id="UP000642748">
    <property type="component" value="Unassembled WGS sequence"/>
</dbReference>
<protein>
    <submittedName>
        <fullName evidence="8">RNA polymerase sigma24 factor</fullName>
    </submittedName>
</protein>
<dbReference type="Pfam" id="PF08281">
    <property type="entry name" value="Sigma70_r4_2"/>
    <property type="match status" value="1"/>
</dbReference>
<dbReference type="PANTHER" id="PTHR43133">
    <property type="entry name" value="RNA POLYMERASE ECF-TYPE SIGMA FACTO"/>
    <property type="match status" value="1"/>
</dbReference>
<comment type="caution">
    <text evidence="8">The sequence shown here is derived from an EMBL/GenBank/DDBJ whole genome shotgun (WGS) entry which is preliminary data.</text>
</comment>
<dbReference type="Pfam" id="PF04542">
    <property type="entry name" value="Sigma70_r2"/>
    <property type="match status" value="1"/>
</dbReference>
<dbReference type="CDD" id="cd06171">
    <property type="entry name" value="Sigma70_r4"/>
    <property type="match status" value="1"/>
</dbReference>
<dbReference type="GO" id="GO:0006352">
    <property type="term" value="P:DNA-templated transcription initiation"/>
    <property type="evidence" value="ECO:0007669"/>
    <property type="project" value="InterPro"/>
</dbReference>
<evidence type="ECO:0000256" key="5">
    <source>
        <dbReference type="ARBA" id="ARBA00023163"/>
    </source>
</evidence>
<dbReference type="Gene3D" id="1.10.10.10">
    <property type="entry name" value="Winged helix-like DNA-binding domain superfamily/Winged helix DNA-binding domain"/>
    <property type="match status" value="1"/>
</dbReference>
<evidence type="ECO:0000313" key="9">
    <source>
        <dbReference type="Proteomes" id="UP000642748"/>
    </source>
</evidence>
<dbReference type="InterPro" id="IPR014284">
    <property type="entry name" value="RNA_pol_sigma-70_dom"/>
</dbReference>
<reference evidence="8" key="1">
    <citation type="submission" date="2021-01" db="EMBL/GenBank/DDBJ databases">
        <title>Whole genome shotgun sequence of Rugosimonospora africana NBRC 104875.</title>
        <authorList>
            <person name="Komaki H."/>
            <person name="Tamura T."/>
        </authorList>
    </citation>
    <scope>NUCLEOTIDE SEQUENCE</scope>
    <source>
        <strain evidence="8">NBRC 104875</strain>
    </source>
</reference>
<keyword evidence="3" id="KW-0731">Sigma factor</keyword>
<evidence type="ECO:0000256" key="3">
    <source>
        <dbReference type="ARBA" id="ARBA00023082"/>
    </source>
</evidence>
<dbReference type="Gene3D" id="1.10.1740.10">
    <property type="match status" value="1"/>
</dbReference>
<dbReference type="PANTHER" id="PTHR43133:SF50">
    <property type="entry name" value="ECF RNA POLYMERASE SIGMA FACTOR SIGM"/>
    <property type="match status" value="1"/>
</dbReference>
<dbReference type="InterPro" id="IPR013249">
    <property type="entry name" value="RNA_pol_sigma70_r4_t2"/>
</dbReference>
<feature type="domain" description="RNA polymerase sigma-70 region 2" evidence="6">
    <location>
        <begin position="20"/>
        <end position="78"/>
    </location>
</feature>